<organism evidence="3 4">
    <name type="scientific">Seminavis robusta</name>
    <dbReference type="NCBI Taxonomy" id="568900"/>
    <lineage>
        <taxon>Eukaryota</taxon>
        <taxon>Sar</taxon>
        <taxon>Stramenopiles</taxon>
        <taxon>Ochrophyta</taxon>
        <taxon>Bacillariophyta</taxon>
        <taxon>Bacillariophyceae</taxon>
        <taxon>Bacillariophycidae</taxon>
        <taxon>Naviculales</taxon>
        <taxon>Naviculaceae</taxon>
        <taxon>Seminavis</taxon>
    </lineage>
</organism>
<dbReference type="OrthoDB" id="53912at2759"/>
<feature type="region of interest" description="Disordered" evidence="1">
    <location>
        <begin position="183"/>
        <end position="334"/>
    </location>
</feature>
<name>A0A9N8HSD1_9STRA</name>
<evidence type="ECO:0000256" key="2">
    <source>
        <dbReference type="SAM" id="SignalP"/>
    </source>
</evidence>
<evidence type="ECO:0000313" key="3">
    <source>
        <dbReference type="EMBL" id="CAB9523542.1"/>
    </source>
</evidence>
<feature type="chain" id="PRO_5040470197" evidence="2">
    <location>
        <begin position="31"/>
        <end position="777"/>
    </location>
</feature>
<proteinExistence type="predicted"/>
<sequence length="777" mass="85270">MKSLKPFPDLSLLVLLVALALSLCTHMSVAEDRIEILDQDDDEDAMYVLYDGELSDTQIVSDFPISSLRHNDMNEDSPIGENYMKLVVTSNCDLPLDAIVIDEDTQLGVSITENNAATEEHDWYELDKTSFLEPSQFYANWTYYGGCCIPCCCTPEELDWYFGDRSFPQEVYDKIEKAAEAENAGRALRRDGDARRRERETWSSGRVYMDPRPNDTPVQQPETTRSNSQPKTWTWTSNTVHMTRAGNGRIAARPQDREPINTGFVARPPNRPPLPEPANPVPTPPAPAPTSPAPVPTNPVPAPTNQAPAPTNQAPAPTNPAPAPTNPVQPGPTATAKTKCAVNVEILHNGCRSDSLSVKAPKARILDIDIQTIPGGYTDDRCDVHAHANLTFPTTTDNEQIVQTNMDSYTSLEQLSMDDGYCQMWSYGRPFVDQNGQQVQAHVQIMSPRTARSEEENNPASCDWSASGALADNALNFNATATSLADNNKAEQQRKAYGQEWAERAIGEHASVASFAAFTIALMSNNAPPDLVQDSLVAAQDEVRHAKVSFQAASLFLGGGASGAAATTTTRVEPSALPPSALQFDRDMTALALATAFEGCIHETLSAIIMAIEVDEQEQRLLLMMDQTNDFLKPQEREWLQNQMTIIAKEEASHSALAWRTIHWICVNDKDACMALQRGLLEPTRLRKAARQRLAQDHKGGIVAVAADKIERAWNDIHTVLVPLVTLRDNAADGCDAYYGTKPDTMQTSLASSVSQLLLQNVCSHINGAFMHTSLIQ</sequence>
<feature type="compositionally biased region" description="Pro residues" evidence="1">
    <location>
        <begin position="317"/>
        <end position="330"/>
    </location>
</feature>
<dbReference type="PANTHER" id="PTHR38081">
    <property type="entry name" value="WAP DOMAIN-CONTAINING PROTEIN"/>
    <property type="match status" value="1"/>
</dbReference>
<feature type="compositionally biased region" description="Low complexity" evidence="1">
    <location>
        <begin position="303"/>
        <end position="316"/>
    </location>
</feature>
<keyword evidence="4" id="KW-1185">Reference proteome</keyword>
<keyword evidence="2" id="KW-0732">Signal</keyword>
<protein>
    <submittedName>
        <fullName evidence="3">Uncharacterized protein</fullName>
    </submittedName>
</protein>
<feature type="compositionally biased region" description="Basic and acidic residues" evidence="1">
    <location>
        <begin position="188"/>
        <end position="201"/>
    </location>
</feature>
<dbReference type="PANTHER" id="PTHR38081:SF1">
    <property type="entry name" value="WAP DOMAIN-CONTAINING PROTEIN"/>
    <property type="match status" value="1"/>
</dbReference>
<feature type="compositionally biased region" description="Polar residues" evidence="1">
    <location>
        <begin position="216"/>
        <end position="241"/>
    </location>
</feature>
<dbReference type="Proteomes" id="UP001153069">
    <property type="component" value="Unassembled WGS sequence"/>
</dbReference>
<feature type="signal peptide" evidence="2">
    <location>
        <begin position="1"/>
        <end position="30"/>
    </location>
</feature>
<accession>A0A9N8HSD1</accession>
<evidence type="ECO:0000256" key="1">
    <source>
        <dbReference type="SAM" id="MobiDB-lite"/>
    </source>
</evidence>
<dbReference type="EMBL" id="CAICTM010001426">
    <property type="protein sequence ID" value="CAB9523542.1"/>
    <property type="molecule type" value="Genomic_DNA"/>
</dbReference>
<dbReference type="AlphaFoldDB" id="A0A9N8HSD1"/>
<comment type="caution">
    <text evidence="3">The sequence shown here is derived from an EMBL/GenBank/DDBJ whole genome shotgun (WGS) entry which is preliminary data.</text>
</comment>
<feature type="compositionally biased region" description="Pro residues" evidence="1">
    <location>
        <begin position="269"/>
        <end position="302"/>
    </location>
</feature>
<evidence type="ECO:0000313" key="4">
    <source>
        <dbReference type="Proteomes" id="UP001153069"/>
    </source>
</evidence>
<reference evidence="3" key="1">
    <citation type="submission" date="2020-06" db="EMBL/GenBank/DDBJ databases">
        <authorList>
            <consortium name="Plant Systems Biology data submission"/>
        </authorList>
    </citation>
    <scope>NUCLEOTIDE SEQUENCE</scope>
    <source>
        <strain evidence="3">D6</strain>
    </source>
</reference>
<gene>
    <name evidence="3" type="ORF">SEMRO_1428_G271880.1</name>
</gene>